<evidence type="ECO:0000313" key="2">
    <source>
        <dbReference type="EMBL" id="RKO99993.1"/>
    </source>
</evidence>
<feature type="compositionally biased region" description="Low complexity" evidence="1">
    <location>
        <begin position="354"/>
        <end position="380"/>
    </location>
</feature>
<feature type="compositionally biased region" description="Low complexity" evidence="1">
    <location>
        <begin position="123"/>
        <end position="139"/>
    </location>
</feature>
<dbReference type="EMBL" id="ML014242">
    <property type="protein sequence ID" value="RKO99993.1"/>
    <property type="molecule type" value="Genomic_DNA"/>
</dbReference>
<dbReference type="AlphaFoldDB" id="A0A4P9X4K2"/>
<feature type="region of interest" description="Disordered" evidence="1">
    <location>
        <begin position="1"/>
        <end position="29"/>
    </location>
</feature>
<feature type="region of interest" description="Disordered" evidence="1">
    <location>
        <begin position="83"/>
        <end position="180"/>
    </location>
</feature>
<protein>
    <submittedName>
        <fullName evidence="2">Uncharacterized protein</fullName>
    </submittedName>
</protein>
<sequence>MASLNGRHGAAALDKENATPLTHRKKVAVGRGVGVGVGASTGLALKTPLGAVSTAVAGGAHPGASASGIPSLLKPLKTPAAARPALRPRILRDITNRTPVQGSGAPSAKKPATRPSGPSGTVPRAAEPSAAAAASVASPHDGPRRRAGQTPRGAGPRRAWPTPTPALAPSRATRTSPRSRPFALAPAASLLSARPSAPAPPTISEHDAVPATAAGTHRAAEPLSRAAPARADPDPVDAVLARLPPALAARLNRDPSAVEATLEGLPAGPGPAYHMQYDPARELGLTAPAPVQTASLCSSWRHLLPSDDLLERNVAAAETLASRAVASEDAASTANDVASTANDVASLPGARATAATSSSSSSASSTTTTTSSTATASAPAAPSPPTRASDRLATPSTAISATSSASARKPMSKDAVEAAMIRKRSALASLGLVYPRSPELRLLSPAKSLLGPDDAALPAVAPAAEPSSRAPLRSAGLGMLTRAHSDPAPAPASPPGWDLSEAWTGGSFDRLDMLADETPPFGALDGLLEAGNAGATPFALTLPDLAS</sequence>
<gene>
    <name evidence="2" type="ORF">CXG81DRAFT_27275</name>
</gene>
<dbReference type="Proteomes" id="UP000274922">
    <property type="component" value="Unassembled WGS sequence"/>
</dbReference>
<keyword evidence="3" id="KW-1185">Reference proteome</keyword>
<evidence type="ECO:0000256" key="1">
    <source>
        <dbReference type="SAM" id="MobiDB-lite"/>
    </source>
</evidence>
<proteinExistence type="predicted"/>
<feature type="region of interest" description="Disordered" evidence="1">
    <location>
        <begin position="354"/>
        <end position="412"/>
    </location>
</feature>
<evidence type="ECO:0000313" key="3">
    <source>
        <dbReference type="Proteomes" id="UP000274922"/>
    </source>
</evidence>
<name>A0A4P9X4K2_9FUNG</name>
<feature type="compositionally biased region" description="Low complexity" evidence="1">
    <location>
        <begin position="393"/>
        <end position="407"/>
    </location>
</feature>
<reference evidence="3" key="1">
    <citation type="journal article" date="2018" name="Nat. Microbiol.">
        <title>Leveraging single-cell genomics to expand the fungal tree of life.</title>
        <authorList>
            <person name="Ahrendt S.R."/>
            <person name="Quandt C.A."/>
            <person name="Ciobanu D."/>
            <person name="Clum A."/>
            <person name="Salamov A."/>
            <person name="Andreopoulos B."/>
            <person name="Cheng J.F."/>
            <person name="Woyke T."/>
            <person name="Pelin A."/>
            <person name="Henrissat B."/>
            <person name="Reynolds N.K."/>
            <person name="Benny G.L."/>
            <person name="Smith M.E."/>
            <person name="James T.Y."/>
            <person name="Grigoriev I.V."/>
        </authorList>
    </citation>
    <scope>NUCLEOTIDE SEQUENCE [LARGE SCALE GENOMIC DNA]</scope>
    <source>
        <strain evidence="3">ATCC 52028</strain>
    </source>
</reference>
<feature type="compositionally biased region" description="Low complexity" evidence="1">
    <location>
        <begin position="168"/>
        <end position="180"/>
    </location>
</feature>
<organism evidence="2 3">
    <name type="scientific">Caulochytrium protostelioides</name>
    <dbReference type="NCBI Taxonomy" id="1555241"/>
    <lineage>
        <taxon>Eukaryota</taxon>
        <taxon>Fungi</taxon>
        <taxon>Fungi incertae sedis</taxon>
        <taxon>Chytridiomycota</taxon>
        <taxon>Chytridiomycota incertae sedis</taxon>
        <taxon>Chytridiomycetes</taxon>
        <taxon>Caulochytriales</taxon>
        <taxon>Caulochytriaceae</taxon>
        <taxon>Caulochytrium</taxon>
    </lineage>
</organism>
<accession>A0A4P9X4K2</accession>